<evidence type="ECO:0000256" key="12">
    <source>
        <dbReference type="ARBA" id="ARBA00023136"/>
    </source>
</evidence>
<keyword evidence="8" id="KW-0418">Kinase</keyword>
<dbReference type="PRINTS" id="PR00344">
    <property type="entry name" value="BCTRLSENSOR"/>
</dbReference>
<dbReference type="Gene3D" id="1.10.287.130">
    <property type="match status" value="1"/>
</dbReference>
<dbReference type="Pfam" id="PF00989">
    <property type="entry name" value="PAS"/>
    <property type="match status" value="1"/>
</dbReference>
<keyword evidence="11" id="KW-0902">Two-component regulatory system</keyword>
<dbReference type="InterPro" id="IPR003661">
    <property type="entry name" value="HisK_dim/P_dom"/>
</dbReference>
<dbReference type="PANTHER" id="PTHR42878">
    <property type="entry name" value="TWO-COMPONENT HISTIDINE KINASE"/>
    <property type="match status" value="1"/>
</dbReference>
<evidence type="ECO:0000256" key="9">
    <source>
        <dbReference type="ARBA" id="ARBA00022840"/>
    </source>
</evidence>
<evidence type="ECO:0000256" key="7">
    <source>
        <dbReference type="ARBA" id="ARBA00022741"/>
    </source>
</evidence>
<feature type="domain" description="Histidine kinase" evidence="14">
    <location>
        <begin position="274"/>
        <end position="482"/>
    </location>
</feature>
<keyword evidence="5" id="KW-0808">Transferase</keyword>
<dbReference type="Pfam" id="PF02518">
    <property type="entry name" value="HATPase_c"/>
    <property type="match status" value="1"/>
</dbReference>
<dbReference type="InterPro" id="IPR036097">
    <property type="entry name" value="HisK_dim/P_sf"/>
</dbReference>
<dbReference type="SUPFAM" id="SSF47384">
    <property type="entry name" value="Homodimeric domain of signal transducing histidine kinase"/>
    <property type="match status" value="1"/>
</dbReference>
<dbReference type="Pfam" id="PF00512">
    <property type="entry name" value="HisKA"/>
    <property type="match status" value="1"/>
</dbReference>
<dbReference type="InterPro" id="IPR050351">
    <property type="entry name" value="BphY/WalK/GraS-like"/>
</dbReference>
<dbReference type="InterPro" id="IPR005467">
    <property type="entry name" value="His_kinase_dom"/>
</dbReference>
<keyword evidence="10" id="KW-1133">Transmembrane helix</keyword>
<evidence type="ECO:0000256" key="11">
    <source>
        <dbReference type="ARBA" id="ARBA00023012"/>
    </source>
</evidence>
<dbReference type="InterPro" id="IPR000014">
    <property type="entry name" value="PAS"/>
</dbReference>
<dbReference type="PROSITE" id="PS50110">
    <property type="entry name" value="RESPONSE_REGULATORY"/>
    <property type="match status" value="1"/>
</dbReference>
<feature type="domain" description="Response regulatory" evidence="15">
    <location>
        <begin position="9"/>
        <end position="126"/>
    </location>
</feature>
<dbReference type="RefSeq" id="WP_323252578.1">
    <property type="nucleotide sequence ID" value="NZ_JAYFUL010000049.1"/>
</dbReference>
<keyword evidence="18" id="KW-1185">Reference proteome</keyword>
<evidence type="ECO:0000256" key="8">
    <source>
        <dbReference type="ARBA" id="ARBA00022777"/>
    </source>
</evidence>
<dbReference type="SMART" id="SM00091">
    <property type="entry name" value="PAS"/>
    <property type="match status" value="1"/>
</dbReference>
<dbReference type="InterPro" id="IPR003594">
    <property type="entry name" value="HATPase_dom"/>
</dbReference>
<evidence type="ECO:0000256" key="3">
    <source>
        <dbReference type="ARBA" id="ARBA00012438"/>
    </source>
</evidence>
<keyword evidence="12" id="KW-0472">Membrane</keyword>
<dbReference type="CDD" id="cd00156">
    <property type="entry name" value="REC"/>
    <property type="match status" value="1"/>
</dbReference>
<dbReference type="CDD" id="cd00082">
    <property type="entry name" value="HisKA"/>
    <property type="match status" value="1"/>
</dbReference>
<dbReference type="Pfam" id="PF00072">
    <property type="entry name" value="Response_reg"/>
    <property type="match status" value="1"/>
</dbReference>
<dbReference type="InterPro" id="IPR035965">
    <property type="entry name" value="PAS-like_dom_sf"/>
</dbReference>
<evidence type="ECO:0000259" key="15">
    <source>
        <dbReference type="PROSITE" id="PS50110"/>
    </source>
</evidence>
<dbReference type="EC" id="2.7.13.3" evidence="3"/>
<sequence length="482" mass="55189">MRDNTTIIKLLLVDDDEDDFLLTKDYLSDIETQQFEIDWAFSFDNAVEKIKNKQYDLCFFDFLLGSKTGLDLLKAGTDHGLKAPVILLTGKGDKRIDVEAMSLGAFDYLVKSDLDADKLERCIRYALERANTLSTLRESERKYRNIFDQTKEAIFTARLDGTFNYFTPSTAELFGYTEEELYRLKSYSVFVHAADRRQFINKLESEGEISDFEVLLETKFGEKKQCSIHCNRQLDSDGNPYYLGIIHDITARKKDERDSLLYQKMAATGRLVRTLAHEVRNPLTNINLSIEQMEVDFEEDAEDAKFFIDIIRRNSQRINDLISELLNTSRPSEVTFSRYTLQEILDSTIEQAIDRINLKNIQLITDYSSDIWIDVDKAKIQIALLNIIINAVEAMKEGEGILIIKATQRSKFAIVTIEDNGVGISQEHIDRLFEPYFTSKNNGIGLGLAATLNIIQSHKARVEVDSELEKGTKFTITFTQVS</sequence>
<comment type="caution">
    <text evidence="17">The sequence shown here is derived from an EMBL/GenBank/DDBJ whole genome shotgun (WGS) entry which is preliminary data.</text>
</comment>
<evidence type="ECO:0000313" key="18">
    <source>
        <dbReference type="Proteomes" id="UP001304671"/>
    </source>
</evidence>
<accession>A0ABU5QT19</accession>
<evidence type="ECO:0000256" key="2">
    <source>
        <dbReference type="ARBA" id="ARBA00004141"/>
    </source>
</evidence>
<dbReference type="InterPro" id="IPR013767">
    <property type="entry name" value="PAS_fold"/>
</dbReference>
<dbReference type="Gene3D" id="3.40.50.2300">
    <property type="match status" value="1"/>
</dbReference>
<evidence type="ECO:0000256" key="4">
    <source>
        <dbReference type="ARBA" id="ARBA00022553"/>
    </source>
</evidence>
<dbReference type="NCBIfam" id="TIGR00229">
    <property type="entry name" value="sensory_box"/>
    <property type="match status" value="1"/>
</dbReference>
<organism evidence="17 18">
    <name type="scientific">Arcicella aquatica</name>
    <dbReference type="NCBI Taxonomy" id="217141"/>
    <lineage>
        <taxon>Bacteria</taxon>
        <taxon>Pseudomonadati</taxon>
        <taxon>Bacteroidota</taxon>
        <taxon>Cytophagia</taxon>
        <taxon>Cytophagales</taxon>
        <taxon>Flectobacillaceae</taxon>
        <taxon>Arcicella</taxon>
    </lineage>
</organism>
<dbReference type="InterPro" id="IPR004358">
    <property type="entry name" value="Sig_transdc_His_kin-like_C"/>
</dbReference>
<dbReference type="EMBL" id="JAYFUL010000049">
    <property type="protein sequence ID" value="MEA5260243.1"/>
    <property type="molecule type" value="Genomic_DNA"/>
</dbReference>
<dbReference type="InterPro" id="IPR011006">
    <property type="entry name" value="CheY-like_superfamily"/>
</dbReference>
<dbReference type="Gene3D" id="3.30.565.10">
    <property type="entry name" value="Histidine kinase-like ATPase, C-terminal domain"/>
    <property type="match status" value="1"/>
</dbReference>
<feature type="domain" description="PAS" evidence="16">
    <location>
        <begin position="139"/>
        <end position="204"/>
    </location>
</feature>
<comment type="catalytic activity">
    <reaction evidence="1">
        <text>ATP + protein L-histidine = ADP + protein N-phospho-L-histidine.</text>
        <dbReference type="EC" id="2.7.13.3"/>
    </reaction>
</comment>
<evidence type="ECO:0000256" key="1">
    <source>
        <dbReference type="ARBA" id="ARBA00000085"/>
    </source>
</evidence>
<keyword evidence="7" id="KW-0547">Nucleotide-binding</keyword>
<dbReference type="InterPro" id="IPR036890">
    <property type="entry name" value="HATPase_C_sf"/>
</dbReference>
<protein>
    <recommendedName>
        <fullName evidence="3">histidine kinase</fullName>
        <ecNumber evidence="3">2.7.13.3</ecNumber>
    </recommendedName>
</protein>
<gene>
    <name evidence="17" type="ORF">VB264_20765</name>
</gene>
<dbReference type="Gene3D" id="3.30.450.20">
    <property type="entry name" value="PAS domain"/>
    <property type="match status" value="1"/>
</dbReference>
<dbReference type="SUPFAM" id="SSF55785">
    <property type="entry name" value="PYP-like sensor domain (PAS domain)"/>
    <property type="match status" value="1"/>
</dbReference>
<dbReference type="CDD" id="cd00130">
    <property type="entry name" value="PAS"/>
    <property type="match status" value="1"/>
</dbReference>
<dbReference type="PROSITE" id="PS50109">
    <property type="entry name" value="HIS_KIN"/>
    <property type="match status" value="1"/>
</dbReference>
<dbReference type="SUPFAM" id="SSF55874">
    <property type="entry name" value="ATPase domain of HSP90 chaperone/DNA topoisomerase II/histidine kinase"/>
    <property type="match status" value="1"/>
</dbReference>
<reference evidence="17 18" key="1">
    <citation type="submission" date="2023-12" db="EMBL/GenBank/DDBJ databases">
        <title>Novel species of the genus Arcicella isolated from rivers.</title>
        <authorList>
            <person name="Lu H."/>
        </authorList>
    </citation>
    <scope>NUCLEOTIDE SEQUENCE [LARGE SCALE GENOMIC DNA]</scope>
    <source>
        <strain evidence="17 18">LMG 21963</strain>
    </source>
</reference>
<feature type="modified residue" description="4-aspartylphosphate" evidence="13">
    <location>
        <position position="61"/>
    </location>
</feature>
<dbReference type="PANTHER" id="PTHR42878:SF7">
    <property type="entry name" value="SENSOR HISTIDINE KINASE GLRK"/>
    <property type="match status" value="1"/>
</dbReference>
<evidence type="ECO:0000256" key="5">
    <source>
        <dbReference type="ARBA" id="ARBA00022679"/>
    </source>
</evidence>
<comment type="subcellular location">
    <subcellularLocation>
        <location evidence="2">Membrane</location>
        <topology evidence="2">Multi-pass membrane protein</topology>
    </subcellularLocation>
</comment>
<dbReference type="SUPFAM" id="SSF52172">
    <property type="entry name" value="CheY-like"/>
    <property type="match status" value="1"/>
</dbReference>
<evidence type="ECO:0000256" key="13">
    <source>
        <dbReference type="PROSITE-ProRule" id="PRU00169"/>
    </source>
</evidence>
<dbReference type="InterPro" id="IPR001789">
    <property type="entry name" value="Sig_transdc_resp-reg_receiver"/>
</dbReference>
<dbReference type="SMART" id="SM00388">
    <property type="entry name" value="HisKA"/>
    <property type="match status" value="1"/>
</dbReference>
<evidence type="ECO:0000259" key="14">
    <source>
        <dbReference type="PROSITE" id="PS50109"/>
    </source>
</evidence>
<evidence type="ECO:0000313" key="17">
    <source>
        <dbReference type="EMBL" id="MEA5260243.1"/>
    </source>
</evidence>
<dbReference type="SMART" id="SM00448">
    <property type="entry name" value="REC"/>
    <property type="match status" value="1"/>
</dbReference>
<dbReference type="SMART" id="SM00387">
    <property type="entry name" value="HATPase_c"/>
    <property type="match status" value="1"/>
</dbReference>
<evidence type="ECO:0000259" key="16">
    <source>
        <dbReference type="PROSITE" id="PS50112"/>
    </source>
</evidence>
<evidence type="ECO:0000256" key="10">
    <source>
        <dbReference type="ARBA" id="ARBA00022989"/>
    </source>
</evidence>
<keyword evidence="6" id="KW-0812">Transmembrane</keyword>
<evidence type="ECO:0000256" key="6">
    <source>
        <dbReference type="ARBA" id="ARBA00022692"/>
    </source>
</evidence>
<dbReference type="PROSITE" id="PS50112">
    <property type="entry name" value="PAS"/>
    <property type="match status" value="1"/>
</dbReference>
<proteinExistence type="predicted"/>
<name>A0ABU5QT19_9BACT</name>
<dbReference type="Proteomes" id="UP001304671">
    <property type="component" value="Unassembled WGS sequence"/>
</dbReference>
<keyword evidence="4 13" id="KW-0597">Phosphoprotein</keyword>
<keyword evidence="9" id="KW-0067">ATP-binding</keyword>